<gene>
    <name evidence="1" type="ORF">LITE_LOCUS5661</name>
</gene>
<evidence type="ECO:0000313" key="1">
    <source>
        <dbReference type="EMBL" id="CAI0387906.1"/>
    </source>
</evidence>
<dbReference type="EMBL" id="CAMGYJ010000002">
    <property type="protein sequence ID" value="CAI0387906.1"/>
    <property type="molecule type" value="Genomic_DNA"/>
</dbReference>
<dbReference type="Proteomes" id="UP001154282">
    <property type="component" value="Unassembled WGS sequence"/>
</dbReference>
<sequence>MALGPPCSLAFDLYVTYVHPKIRHLLSTAVHCCSLPHLQVLGVSWNYVPDPTCLAYKRSSGEVQELDGGEHDILVNVLHIRPTNVCASLLSRPDEQERERWNLKGKHYFEQRLIFGNLHAVPLHQLLFT</sequence>
<comment type="caution">
    <text evidence="1">The sequence shown here is derived from an EMBL/GenBank/DDBJ whole genome shotgun (WGS) entry which is preliminary data.</text>
</comment>
<protein>
    <submittedName>
        <fullName evidence="1">Uncharacterized protein</fullName>
    </submittedName>
</protein>
<name>A0AAV0HRI4_9ROSI</name>
<accession>A0AAV0HRI4</accession>
<dbReference type="AlphaFoldDB" id="A0AAV0HRI4"/>
<reference evidence="1" key="1">
    <citation type="submission" date="2022-08" db="EMBL/GenBank/DDBJ databases">
        <authorList>
            <person name="Gutierrez-Valencia J."/>
        </authorList>
    </citation>
    <scope>NUCLEOTIDE SEQUENCE</scope>
</reference>
<proteinExistence type="predicted"/>
<organism evidence="1 2">
    <name type="scientific">Linum tenue</name>
    <dbReference type="NCBI Taxonomy" id="586396"/>
    <lineage>
        <taxon>Eukaryota</taxon>
        <taxon>Viridiplantae</taxon>
        <taxon>Streptophyta</taxon>
        <taxon>Embryophyta</taxon>
        <taxon>Tracheophyta</taxon>
        <taxon>Spermatophyta</taxon>
        <taxon>Magnoliopsida</taxon>
        <taxon>eudicotyledons</taxon>
        <taxon>Gunneridae</taxon>
        <taxon>Pentapetalae</taxon>
        <taxon>rosids</taxon>
        <taxon>fabids</taxon>
        <taxon>Malpighiales</taxon>
        <taxon>Linaceae</taxon>
        <taxon>Linum</taxon>
    </lineage>
</organism>
<keyword evidence="2" id="KW-1185">Reference proteome</keyword>
<evidence type="ECO:0000313" key="2">
    <source>
        <dbReference type="Proteomes" id="UP001154282"/>
    </source>
</evidence>